<dbReference type="STRING" id="48256.CLHUN_34060"/>
<dbReference type="PANTHER" id="PTHR21716">
    <property type="entry name" value="TRANSMEMBRANE PROTEIN"/>
    <property type="match status" value="1"/>
</dbReference>
<dbReference type="Proteomes" id="UP000191554">
    <property type="component" value="Unassembled WGS sequence"/>
</dbReference>
<evidence type="ECO:0000256" key="8">
    <source>
        <dbReference type="SAM" id="Phobius"/>
    </source>
</evidence>
<keyword evidence="10" id="KW-1185">Reference proteome</keyword>
<gene>
    <name evidence="9" type="primary">tqsA_2</name>
    <name evidence="9" type="ORF">CLHUN_34060</name>
</gene>
<dbReference type="OrthoDB" id="9793390at2"/>
<reference evidence="9 10" key="1">
    <citation type="submission" date="2017-03" db="EMBL/GenBank/DDBJ databases">
        <title>Genome sequence of Clostridium hungatei DSM 14427.</title>
        <authorList>
            <person name="Poehlein A."/>
            <person name="Daniel R."/>
        </authorList>
    </citation>
    <scope>NUCLEOTIDE SEQUENCE [LARGE SCALE GENOMIC DNA]</scope>
    <source>
        <strain evidence="9 10">DSM 14427</strain>
    </source>
</reference>
<dbReference type="AlphaFoldDB" id="A0A1V4SG37"/>
<comment type="caution">
    <text evidence="9">The sequence shown here is derived from an EMBL/GenBank/DDBJ whole genome shotgun (WGS) entry which is preliminary data.</text>
</comment>
<evidence type="ECO:0000256" key="6">
    <source>
        <dbReference type="ARBA" id="ARBA00022989"/>
    </source>
</evidence>
<evidence type="ECO:0000256" key="5">
    <source>
        <dbReference type="ARBA" id="ARBA00022692"/>
    </source>
</evidence>
<dbReference type="GO" id="GO:0055085">
    <property type="term" value="P:transmembrane transport"/>
    <property type="evidence" value="ECO:0007669"/>
    <property type="project" value="TreeGrafter"/>
</dbReference>
<sequence length="349" mass="38617">MRNIKKTVFYIILVLITIGLIFFIYYFSDKIFKILAPFFMGIFLAYVIYPLVIRFERRGIKRSYAILIIYTFTALCLAIFLIFIAPHVVSNAKELFNTLPDIASRYREIFNSYISKIKSSKWPPEVKNVIFGELNAGTGAIQKYATQAMKKSLVVLASSIGILLNLVLSMIIAYYILKDIEGIKKSTLMLAPKKLRNDLINVGRELNAIITNFIRGQLTTATIVGLLETVGLYLVHVKYPFILGVVGGVANIIPYFGPVLGAIPAVSLALLQSPVKALLAALVFIIVQQIDNAFISPKIIEGKLGLHPITTIIAVLVGGEFFGIMGMLLGVPVTAMIKILLKRAVDMLV</sequence>
<proteinExistence type="inferred from homology"/>
<evidence type="ECO:0000313" key="10">
    <source>
        <dbReference type="Proteomes" id="UP000191554"/>
    </source>
</evidence>
<feature type="transmembrane region" description="Helical" evidence="8">
    <location>
        <begin position="7"/>
        <end position="28"/>
    </location>
</feature>
<keyword evidence="4" id="KW-1003">Cell membrane</keyword>
<dbReference type="GO" id="GO:0005886">
    <property type="term" value="C:plasma membrane"/>
    <property type="evidence" value="ECO:0007669"/>
    <property type="project" value="UniProtKB-SubCell"/>
</dbReference>
<dbReference type="EMBL" id="MZGX01000025">
    <property type="protein sequence ID" value="OPX42754.1"/>
    <property type="molecule type" value="Genomic_DNA"/>
</dbReference>
<comment type="similarity">
    <text evidence="2">Belongs to the autoinducer-2 exporter (AI-2E) (TC 2.A.86) family.</text>
</comment>
<keyword evidence="7 8" id="KW-0472">Membrane</keyword>
<comment type="subcellular location">
    <subcellularLocation>
        <location evidence="1">Cell membrane</location>
        <topology evidence="1">Multi-pass membrane protein</topology>
    </subcellularLocation>
</comment>
<dbReference type="RefSeq" id="WP_080065836.1">
    <property type="nucleotide sequence ID" value="NZ_MZGX01000025.1"/>
</dbReference>
<dbReference type="InterPro" id="IPR002549">
    <property type="entry name" value="AI-2E-like"/>
</dbReference>
<name>A0A1V4SG37_RUMHU</name>
<evidence type="ECO:0000256" key="2">
    <source>
        <dbReference type="ARBA" id="ARBA00009773"/>
    </source>
</evidence>
<accession>A0A1V4SG37</accession>
<dbReference type="PANTHER" id="PTHR21716:SF53">
    <property type="entry name" value="PERMEASE PERM-RELATED"/>
    <property type="match status" value="1"/>
</dbReference>
<feature type="transmembrane region" description="Helical" evidence="8">
    <location>
        <begin position="64"/>
        <end position="85"/>
    </location>
</feature>
<keyword evidence="5 8" id="KW-0812">Transmembrane</keyword>
<organism evidence="9 10">
    <name type="scientific">Ruminiclostridium hungatei</name>
    <name type="common">Clostridium hungatei</name>
    <dbReference type="NCBI Taxonomy" id="48256"/>
    <lineage>
        <taxon>Bacteria</taxon>
        <taxon>Bacillati</taxon>
        <taxon>Bacillota</taxon>
        <taxon>Clostridia</taxon>
        <taxon>Eubacteriales</taxon>
        <taxon>Oscillospiraceae</taxon>
        <taxon>Ruminiclostridium</taxon>
    </lineage>
</organism>
<feature type="transmembrane region" description="Helical" evidence="8">
    <location>
        <begin position="218"/>
        <end position="235"/>
    </location>
</feature>
<evidence type="ECO:0000256" key="3">
    <source>
        <dbReference type="ARBA" id="ARBA00022448"/>
    </source>
</evidence>
<keyword evidence="6 8" id="KW-1133">Transmembrane helix</keyword>
<feature type="transmembrane region" description="Helical" evidence="8">
    <location>
        <begin position="241"/>
        <end position="271"/>
    </location>
</feature>
<feature type="transmembrane region" description="Helical" evidence="8">
    <location>
        <begin position="153"/>
        <end position="177"/>
    </location>
</feature>
<evidence type="ECO:0000256" key="7">
    <source>
        <dbReference type="ARBA" id="ARBA00023136"/>
    </source>
</evidence>
<feature type="transmembrane region" description="Helical" evidence="8">
    <location>
        <begin position="278"/>
        <end position="300"/>
    </location>
</feature>
<protein>
    <submittedName>
        <fullName evidence="9">AI-2 transport protein TqsA</fullName>
    </submittedName>
</protein>
<evidence type="ECO:0000256" key="1">
    <source>
        <dbReference type="ARBA" id="ARBA00004651"/>
    </source>
</evidence>
<feature type="transmembrane region" description="Helical" evidence="8">
    <location>
        <begin position="34"/>
        <end position="52"/>
    </location>
</feature>
<keyword evidence="3" id="KW-0813">Transport</keyword>
<evidence type="ECO:0000313" key="9">
    <source>
        <dbReference type="EMBL" id="OPX42754.1"/>
    </source>
</evidence>
<feature type="transmembrane region" description="Helical" evidence="8">
    <location>
        <begin position="312"/>
        <end position="341"/>
    </location>
</feature>
<dbReference type="Pfam" id="PF01594">
    <property type="entry name" value="AI-2E_transport"/>
    <property type="match status" value="1"/>
</dbReference>
<evidence type="ECO:0000256" key="4">
    <source>
        <dbReference type="ARBA" id="ARBA00022475"/>
    </source>
</evidence>